<evidence type="ECO:0000256" key="8">
    <source>
        <dbReference type="ARBA" id="ARBA00023033"/>
    </source>
</evidence>
<evidence type="ECO:0000256" key="9">
    <source>
        <dbReference type="PIRSR" id="PIRSR602401-1"/>
    </source>
</evidence>
<evidence type="ECO:0000313" key="11">
    <source>
        <dbReference type="EMBL" id="THH06464.1"/>
    </source>
</evidence>
<evidence type="ECO:0000256" key="3">
    <source>
        <dbReference type="ARBA" id="ARBA00010617"/>
    </source>
</evidence>
<sequence length="466" mass="52830">MLANMIPMQIPGLAVGRNQPFILCLEDFKYYGTDIFTIVSAWPRSKVHFNIANAAIIKEMTTSRAKWVKPVEQYTMVLQFGRNIVATEGRDEWKKHRKIANPAFSEPNNKMVWDEAVRITIDMTDNVWKNEAEVTTENAVDITLSLALLIIGSAGFGRKISFEEDLKIPPGHTMSFKDALHVVSTDMILNVLIPKWAMSLSKRLRTLYMQEMIDDRRNAEKKPERDDLFSSLLDANMEEAEGAEARLEDSELIGTALSPCRPNFSELTIYRIIYAGNIFIFLLAGHETTAHTLCFTLGLLALYPDQQEILYDNITSVLPDKRLPVVAIPKKSAEDSTLVTTTVTGEKIVLPVPKGAGITLHTPGLHYNPRYWKDPYEFKPQRFCEDWPRDAFLPFSGGARSCIGRRFSETEATAILAILIARYRVETRNEPQFASETFEQRRERLLKVKAGITTTPVGVPLVFKRR</sequence>
<comment type="similarity">
    <text evidence="3 10">Belongs to the cytochrome P450 family.</text>
</comment>
<gene>
    <name evidence="11" type="ORF">EW145_g4071</name>
</gene>
<evidence type="ECO:0000256" key="6">
    <source>
        <dbReference type="ARBA" id="ARBA00023002"/>
    </source>
</evidence>
<dbReference type="InterPro" id="IPR017972">
    <property type="entry name" value="Cyt_P450_CS"/>
</dbReference>
<dbReference type="Pfam" id="PF00067">
    <property type="entry name" value="p450"/>
    <property type="match status" value="2"/>
</dbReference>
<evidence type="ECO:0000313" key="12">
    <source>
        <dbReference type="Proteomes" id="UP000308199"/>
    </source>
</evidence>
<dbReference type="GO" id="GO:0016705">
    <property type="term" value="F:oxidoreductase activity, acting on paired donors, with incorporation or reduction of molecular oxygen"/>
    <property type="evidence" value="ECO:0007669"/>
    <property type="project" value="InterPro"/>
</dbReference>
<comment type="pathway">
    <text evidence="2">Secondary metabolite biosynthesis.</text>
</comment>
<dbReference type="GO" id="GO:0020037">
    <property type="term" value="F:heme binding"/>
    <property type="evidence" value="ECO:0007669"/>
    <property type="project" value="InterPro"/>
</dbReference>
<evidence type="ECO:0000256" key="5">
    <source>
        <dbReference type="ARBA" id="ARBA00022723"/>
    </source>
</evidence>
<dbReference type="PANTHER" id="PTHR24305:SF166">
    <property type="entry name" value="CYTOCHROME P450 12A4, MITOCHONDRIAL-RELATED"/>
    <property type="match status" value="1"/>
</dbReference>
<dbReference type="PRINTS" id="PR00385">
    <property type="entry name" value="P450"/>
</dbReference>
<dbReference type="AlphaFoldDB" id="A0A4S4L523"/>
<feature type="binding site" description="axial binding residue" evidence="9">
    <location>
        <position position="402"/>
    </location>
    <ligand>
        <name>heme</name>
        <dbReference type="ChEBI" id="CHEBI:30413"/>
    </ligand>
    <ligandPart>
        <name>Fe</name>
        <dbReference type="ChEBI" id="CHEBI:18248"/>
    </ligandPart>
</feature>
<protein>
    <recommendedName>
        <fullName evidence="13">Cytochrome P450</fullName>
    </recommendedName>
</protein>
<evidence type="ECO:0000256" key="1">
    <source>
        <dbReference type="ARBA" id="ARBA00001971"/>
    </source>
</evidence>
<dbReference type="GO" id="GO:0004497">
    <property type="term" value="F:monooxygenase activity"/>
    <property type="evidence" value="ECO:0007669"/>
    <property type="project" value="UniProtKB-KW"/>
</dbReference>
<dbReference type="InterPro" id="IPR001128">
    <property type="entry name" value="Cyt_P450"/>
</dbReference>
<name>A0A4S4L523_9AGAM</name>
<keyword evidence="12" id="KW-1185">Reference proteome</keyword>
<dbReference type="OrthoDB" id="1470350at2759"/>
<dbReference type="PANTHER" id="PTHR24305">
    <property type="entry name" value="CYTOCHROME P450"/>
    <property type="match status" value="1"/>
</dbReference>
<dbReference type="InterPro" id="IPR036396">
    <property type="entry name" value="Cyt_P450_sf"/>
</dbReference>
<accession>A0A4S4L523</accession>
<organism evidence="11 12">
    <name type="scientific">Phellinidium pouzarii</name>
    <dbReference type="NCBI Taxonomy" id="167371"/>
    <lineage>
        <taxon>Eukaryota</taxon>
        <taxon>Fungi</taxon>
        <taxon>Dikarya</taxon>
        <taxon>Basidiomycota</taxon>
        <taxon>Agaricomycotina</taxon>
        <taxon>Agaricomycetes</taxon>
        <taxon>Hymenochaetales</taxon>
        <taxon>Hymenochaetaceae</taxon>
        <taxon>Phellinidium</taxon>
    </lineage>
</organism>
<evidence type="ECO:0000256" key="4">
    <source>
        <dbReference type="ARBA" id="ARBA00022617"/>
    </source>
</evidence>
<evidence type="ECO:0000256" key="7">
    <source>
        <dbReference type="ARBA" id="ARBA00023004"/>
    </source>
</evidence>
<dbReference type="PROSITE" id="PS00086">
    <property type="entry name" value="CYTOCHROME_P450"/>
    <property type="match status" value="1"/>
</dbReference>
<dbReference type="GO" id="GO:0005506">
    <property type="term" value="F:iron ion binding"/>
    <property type="evidence" value="ECO:0007669"/>
    <property type="project" value="InterPro"/>
</dbReference>
<dbReference type="Proteomes" id="UP000308199">
    <property type="component" value="Unassembled WGS sequence"/>
</dbReference>
<proteinExistence type="inferred from homology"/>
<dbReference type="InterPro" id="IPR002401">
    <property type="entry name" value="Cyt_P450_E_grp-I"/>
</dbReference>
<comment type="caution">
    <text evidence="11">The sequence shown here is derived from an EMBL/GenBank/DDBJ whole genome shotgun (WGS) entry which is preliminary data.</text>
</comment>
<keyword evidence="6 10" id="KW-0560">Oxidoreductase</keyword>
<keyword evidence="7 9" id="KW-0408">Iron</keyword>
<evidence type="ECO:0008006" key="13">
    <source>
        <dbReference type="Google" id="ProtNLM"/>
    </source>
</evidence>
<dbReference type="SUPFAM" id="SSF48264">
    <property type="entry name" value="Cytochrome P450"/>
    <property type="match status" value="1"/>
</dbReference>
<keyword evidence="5 9" id="KW-0479">Metal-binding</keyword>
<dbReference type="InterPro" id="IPR050121">
    <property type="entry name" value="Cytochrome_P450_monoxygenase"/>
</dbReference>
<dbReference type="EMBL" id="SGPK01000194">
    <property type="protein sequence ID" value="THH06464.1"/>
    <property type="molecule type" value="Genomic_DNA"/>
</dbReference>
<evidence type="ECO:0000256" key="10">
    <source>
        <dbReference type="RuleBase" id="RU000461"/>
    </source>
</evidence>
<reference evidence="11 12" key="1">
    <citation type="submission" date="2019-02" db="EMBL/GenBank/DDBJ databases">
        <title>Genome sequencing of the rare red list fungi Phellinidium pouzarii.</title>
        <authorList>
            <person name="Buettner E."/>
            <person name="Kellner H."/>
        </authorList>
    </citation>
    <scope>NUCLEOTIDE SEQUENCE [LARGE SCALE GENOMIC DNA]</scope>
    <source>
        <strain evidence="11 12">DSM 108285</strain>
    </source>
</reference>
<dbReference type="Gene3D" id="1.10.630.10">
    <property type="entry name" value="Cytochrome P450"/>
    <property type="match status" value="1"/>
</dbReference>
<dbReference type="PRINTS" id="PR00463">
    <property type="entry name" value="EP450I"/>
</dbReference>
<comment type="cofactor">
    <cofactor evidence="1 9">
        <name>heme</name>
        <dbReference type="ChEBI" id="CHEBI:30413"/>
    </cofactor>
</comment>
<keyword evidence="4 9" id="KW-0349">Heme</keyword>
<evidence type="ECO:0000256" key="2">
    <source>
        <dbReference type="ARBA" id="ARBA00005179"/>
    </source>
</evidence>
<keyword evidence="8 10" id="KW-0503">Monooxygenase</keyword>